<organism evidence="2 5">
    <name type="scientific">Methanosarcina mazei</name>
    <name type="common">Methanosarcina frisia</name>
    <dbReference type="NCBI Taxonomy" id="2209"/>
    <lineage>
        <taxon>Archaea</taxon>
        <taxon>Methanobacteriati</taxon>
        <taxon>Methanobacteriota</taxon>
        <taxon>Stenosarchaea group</taxon>
        <taxon>Methanomicrobia</taxon>
        <taxon>Methanosarcinales</taxon>
        <taxon>Methanosarcinaceae</taxon>
        <taxon>Methanosarcina</taxon>
    </lineage>
</organism>
<dbReference type="EMBL" id="JJPY01000045">
    <property type="protein sequence ID" value="KKH09959.1"/>
    <property type="molecule type" value="Genomic_DNA"/>
</dbReference>
<evidence type="ECO:0000313" key="7">
    <source>
        <dbReference type="Proteomes" id="UP000034820"/>
    </source>
</evidence>
<evidence type="ECO:0000313" key="2">
    <source>
        <dbReference type="EMBL" id="KKG84511.1"/>
    </source>
</evidence>
<accession>A0A0F8I6B2</accession>
<gene>
    <name evidence="1" type="ORF">DU46_17730</name>
    <name evidence="4" type="ORF">DU51_00555</name>
    <name evidence="2" type="ORF">DU61_18270</name>
    <name evidence="3" type="ORF">DU62_16015</name>
</gene>
<reference evidence="5 6" key="1">
    <citation type="journal article" date="2015" name="ISME J.">
        <title>Genomic and phenotypic differentiation among Methanosarcina mazei populations from Columbia River sediment.</title>
        <authorList>
            <person name="Youngblut N.D."/>
            <person name="Wirth J.S."/>
            <person name="Henriksen J.R."/>
            <person name="Smith M."/>
            <person name="Simon H."/>
            <person name="Metcalf W.W."/>
            <person name="Whitaker R.J."/>
        </authorList>
    </citation>
    <scope>NUCLEOTIDE SEQUENCE [LARGE SCALE GENOMIC DNA]</scope>
    <source>
        <strain evidence="1 6">3.H.A.1A.2</strain>
        <strain evidence="2 5">3.H.A.2.5</strain>
        <strain evidence="4 7">3.H.T.1A.1</strain>
        <strain evidence="3 8">3.H.T.1A.2</strain>
    </source>
</reference>
<dbReference type="Proteomes" id="UP000034074">
    <property type="component" value="Unassembled WGS sequence"/>
</dbReference>
<evidence type="ECO:0000313" key="6">
    <source>
        <dbReference type="Proteomes" id="UP000034074"/>
    </source>
</evidence>
<dbReference type="Proteomes" id="UP000034944">
    <property type="component" value="Unassembled WGS sequence"/>
</dbReference>
<dbReference type="AlphaFoldDB" id="A0A0F8I6B2"/>
<name>A0A0F8I6B2_METMZ</name>
<dbReference type="Proteomes" id="UP000034820">
    <property type="component" value="Unassembled WGS sequence"/>
</dbReference>
<evidence type="ECO:0000313" key="5">
    <source>
        <dbReference type="Proteomes" id="UP000033889"/>
    </source>
</evidence>
<evidence type="ECO:0000313" key="1">
    <source>
        <dbReference type="EMBL" id="KKG75622.1"/>
    </source>
</evidence>
<dbReference type="EMBL" id="JJPQ01000038">
    <property type="protein sequence ID" value="KKG84511.1"/>
    <property type="molecule type" value="Genomic_DNA"/>
</dbReference>
<evidence type="ECO:0000313" key="8">
    <source>
        <dbReference type="Proteomes" id="UP000034944"/>
    </source>
</evidence>
<evidence type="ECO:0000313" key="4">
    <source>
        <dbReference type="EMBL" id="KKH09959.1"/>
    </source>
</evidence>
<dbReference type="Proteomes" id="UP000033889">
    <property type="component" value="Unassembled WGS sequence"/>
</dbReference>
<protein>
    <submittedName>
        <fullName evidence="2">Uncharacterized protein</fullName>
    </submittedName>
</protein>
<comment type="caution">
    <text evidence="2">The sequence shown here is derived from an EMBL/GenBank/DDBJ whole genome shotgun (WGS) entry which is preliminary data.</text>
</comment>
<sequence>MPIPIFLSYPKPFTKKQVRFIGKVKKYLSANDLAPRTLGVTDYGREVPLVKIREIMDECYGLLSIAFGKTYIEKGTDKYGANLTDNDAADISNQWITSPYCQIEPSMAFQRDIPFMIFREKGVIAEGILEIGAVGTYMPEFDLNSSINTYFESPQWEQLFHQWWNEVFDYRMYKPFETDDIIKHIVSCSICEEKEISPKELYDAFLKTINVQNSYDRFVGIIGADEKFEARYKIKDHNLESDYNTICDNYF</sequence>
<dbReference type="PATRIC" id="fig|2209.71.peg.3883"/>
<dbReference type="EMBL" id="JJPN01000006">
    <property type="protein sequence ID" value="KKG75622.1"/>
    <property type="molecule type" value="Genomic_DNA"/>
</dbReference>
<proteinExistence type="predicted"/>
<evidence type="ECO:0000313" key="3">
    <source>
        <dbReference type="EMBL" id="KKH07222.1"/>
    </source>
</evidence>
<dbReference type="EMBL" id="JJPZ01000146">
    <property type="protein sequence ID" value="KKH07222.1"/>
    <property type="molecule type" value="Genomic_DNA"/>
</dbReference>